<reference evidence="1 2" key="1">
    <citation type="journal article" date="2013" name="J. Biotechnol.">
        <title>Establishment and interpretation of the genome sequence of the phytopathogenic fungus Rhizoctonia solani AG1-IB isolate 7/3/14.</title>
        <authorList>
            <person name="Wibberg D.W."/>
            <person name="Jelonek L.J."/>
            <person name="Rupp O.R."/>
            <person name="Hennig M.H."/>
            <person name="Eikmeyer F.E."/>
            <person name="Goesmann A.G."/>
            <person name="Hartmann A.H."/>
            <person name="Borriss R.B."/>
            <person name="Grosch R.G."/>
            <person name="Puehler A.P."/>
            <person name="Schlueter A.S."/>
        </authorList>
    </citation>
    <scope>NUCLEOTIDE SEQUENCE [LARGE SCALE GENOMIC DNA]</scope>
    <source>
        <strain evidence="2">AG1-IB / isolate 7/3/14</strain>
    </source>
</reference>
<protein>
    <recommendedName>
        <fullName evidence="3">Laminin domain protein</fullName>
    </recommendedName>
</protein>
<evidence type="ECO:0008006" key="3">
    <source>
        <dbReference type="Google" id="ProtNLM"/>
    </source>
</evidence>
<comment type="caution">
    <text evidence="1">The sequence shown here is derived from an EMBL/GenBank/DDBJ whole genome shotgun (WGS) entry which is preliminary data.</text>
</comment>
<evidence type="ECO:0000313" key="2">
    <source>
        <dbReference type="Proteomes" id="UP000012065"/>
    </source>
</evidence>
<sequence>MVEHPGWYPPGQVCYPPDLPLYLKNVCDLKPIVGVPRGDELIGIHAVIQAATRASTIPGMRDPGLFTQLGDHLFSAQMAVYRSKYTSLLFPSDATYTPPALPAHVSVKLDPISCAPTDEQVTQVHEAIRSYQRFSEIPSMFEHRVHADLSQHLFDIQMARYMIQESKRKPNVTQLPGPIEPVGRVSEVAEVAEVAEEPITAHGTSNNPGKGAESLQLSAVGVRDILQRSNETAERANELSERSNQLIERSNHLAEKLTGLLEKSSLPAEKPKQATDQSGNDILAQRFNELLLRLAGYFERSNQLVESSKKSVQELGRVLWTINKVLVRIQHAIVRDLLQELWTGQSHRTSFSQVANAVRININGQSIPTSIAISDPNLAALLRFYRIEGVLKDSRQVSLKPREREEALRRLNEYWSSALGI</sequence>
<accession>M5C077</accession>
<gene>
    <name evidence="1" type="ORF">BN14_06934</name>
</gene>
<dbReference type="Proteomes" id="UP000012065">
    <property type="component" value="Unassembled WGS sequence"/>
</dbReference>
<organism evidence="1 2">
    <name type="scientific">Thanatephorus cucumeris (strain AG1-IB / isolate 7/3/14)</name>
    <name type="common">Lettuce bottom rot fungus</name>
    <name type="synonym">Rhizoctonia solani</name>
    <dbReference type="NCBI Taxonomy" id="1108050"/>
    <lineage>
        <taxon>Eukaryota</taxon>
        <taxon>Fungi</taxon>
        <taxon>Dikarya</taxon>
        <taxon>Basidiomycota</taxon>
        <taxon>Agaricomycotina</taxon>
        <taxon>Agaricomycetes</taxon>
        <taxon>Cantharellales</taxon>
        <taxon>Ceratobasidiaceae</taxon>
        <taxon>Rhizoctonia</taxon>
        <taxon>Rhizoctonia solani AG-1</taxon>
    </lineage>
</organism>
<proteinExistence type="predicted"/>
<dbReference type="EMBL" id="CAOJ01010606">
    <property type="protein sequence ID" value="CCO32871.1"/>
    <property type="molecule type" value="Genomic_DNA"/>
</dbReference>
<dbReference type="HOGENOM" id="CLU_052075_1_1_1"/>
<dbReference type="AlphaFoldDB" id="M5C077"/>
<evidence type="ECO:0000313" key="1">
    <source>
        <dbReference type="EMBL" id="CCO32871.1"/>
    </source>
</evidence>
<name>M5C077_THACB</name>